<dbReference type="Gene3D" id="3.40.50.150">
    <property type="entry name" value="Vaccinia Virus protein VP39"/>
    <property type="match status" value="1"/>
</dbReference>
<dbReference type="Pfam" id="PF08241">
    <property type="entry name" value="Methyltransf_11"/>
    <property type="match status" value="1"/>
</dbReference>
<dbReference type="CDD" id="cd02440">
    <property type="entry name" value="AdoMet_MTases"/>
    <property type="match status" value="1"/>
</dbReference>
<organism evidence="2 3">
    <name type="scientific">Candidatus Fusicatenibacter merdavium</name>
    <dbReference type="NCBI Taxonomy" id="2838600"/>
    <lineage>
        <taxon>Bacteria</taxon>
        <taxon>Bacillati</taxon>
        <taxon>Bacillota</taxon>
        <taxon>Clostridia</taxon>
        <taxon>Lachnospirales</taxon>
        <taxon>Lachnospiraceae</taxon>
        <taxon>Fusicatenibacter</taxon>
    </lineage>
</organism>
<dbReference type="PANTHER" id="PTHR43464">
    <property type="entry name" value="METHYLTRANSFERASE"/>
    <property type="match status" value="1"/>
</dbReference>
<dbReference type="EMBL" id="DXEK01000110">
    <property type="protein sequence ID" value="HIX77275.1"/>
    <property type="molecule type" value="Genomic_DNA"/>
</dbReference>
<dbReference type="GO" id="GO:0008757">
    <property type="term" value="F:S-adenosylmethionine-dependent methyltransferase activity"/>
    <property type="evidence" value="ECO:0007669"/>
    <property type="project" value="InterPro"/>
</dbReference>
<sequence>MSDQLLKKIGTYWTGRAAGYSKVNQEELAGAQRRDWLEKIEQQIHNTFRDREKETIRILDVGTGPGFFAIILAEAGYQVTAVDYTPAMLEQARKNAGVLAEKIDFRQMDGQRLEFDDESFDVVISRNLTWVLEYPEMAYASWKRVLKKPGLLINFDANWYHYMYDDRKEEAYQRDREAVKARGMEDYNTAPDIDEAAMEEIVRAVPLGRVDRPVWDLKTLERLELKKIQADTEVWKKVWTPVEQVNFASTPMFMVTAQRV</sequence>
<evidence type="ECO:0000313" key="3">
    <source>
        <dbReference type="Proteomes" id="UP000886890"/>
    </source>
</evidence>
<reference evidence="2" key="2">
    <citation type="submission" date="2021-04" db="EMBL/GenBank/DDBJ databases">
        <authorList>
            <person name="Gilroy R."/>
        </authorList>
    </citation>
    <scope>NUCLEOTIDE SEQUENCE</scope>
    <source>
        <strain evidence="2">CHK183-1962</strain>
    </source>
</reference>
<dbReference type="InterPro" id="IPR013216">
    <property type="entry name" value="Methyltransf_11"/>
</dbReference>
<accession>A0A9D2BHY2</accession>
<proteinExistence type="predicted"/>
<dbReference type="AlphaFoldDB" id="A0A9D2BHY2"/>
<keyword evidence="2" id="KW-0489">Methyltransferase</keyword>
<dbReference type="InterPro" id="IPR029063">
    <property type="entry name" value="SAM-dependent_MTases_sf"/>
</dbReference>
<name>A0A9D2BHY2_9FIRM</name>
<dbReference type="Proteomes" id="UP000886890">
    <property type="component" value="Unassembled WGS sequence"/>
</dbReference>
<evidence type="ECO:0000313" key="2">
    <source>
        <dbReference type="EMBL" id="HIX77275.1"/>
    </source>
</evidence>
<feature type="domain" description="Methyltransferase type 11" evidence="1">
    <location>
        <begin position="59"/>
        <end position="153"/>
    </location>
</feature>
<dbReference type="GO" id="GO:0032259">
    <property type="term" value="P:methylation"/>
    <property type="evidence" value="ECO:0007669"/>
    <property type="project" value="UniProtKB-KW"/>
</dbReference>
<protein>
    <submittedName>
        <fullName evidence="2">Class I SAM-dependent methyltransferase</fullName>
    </submittedName>
</protein>
<gene>
    <name evidence="2" type="ORF">H9734_06750</name>
</gene>
<comment type="caution">
    <text evidence="2">The sequence shown here is derived from an EMBL/GenBank/DDBJ whole genome shotgun (WGS) entry which is preliminary data.</text>
</comment>
<evidence type="ECO:0000259" key="1">
    <source>
        <dbReference type="Pfam" id="PF08241"/>
    </source>
</evidence>
<reference evidence="2" key="1">
    <citation type="journal article" date="2021" name="PeerJ">
        <title>Extensive microbial diversity within the chicken gut microbiome revealed by metagenomics and culture.</title>
        <authorList>
            <person name="Gilroy R."/>
            <person name="Ravi A."/>
            <person name="Getino M."/>
            <person name="Pursley I."/>
            <person name="Horton D.L."/>
            <person name="Alikhan N.F."/>
            <person name="Baker D."/>
            <person name="Gharbi K."/>
            <person name="Hall N."/>
            <person name="Watson M."/>
            <person name="Adriaenssens E.M."/>
            <person name="Foster-Nyarko E."/>
            <person name="Jarju S."/>
            <person name="Secka A."/>
            <person name="Antonio M."/>
            <person name="Oren A."/>
            <person name="Chaudhuri R.R."/>
            <person name="La Ragione R."/>
            <person name="Hildebrand F."/>
            <person name="Pallen M.J."/>
        </authorList>
    </citation>
    <scope>NUCLEOTIDE SEQUENCE</scope>
    <source>
        <strain evidence="2">CHK183-1962</strain>
    </source>
</reference>
<dbReference type="SUPFAM" id="SSF53335">
    <property type="entry name" value="S-adenosyl-L-methionine-dependent methyltransferases"/>
    <property type="match status" value="1"/>
</dbReference>
<keyword evidence="2" id="KW-0808">Transferase</keyword>